<dbReference type="AlphaFoldDB" id="A0AB39Y1I0"/>
<proteinExistence type="predicted"/>
<dbReference type="GO" id="GO:0005886">
    <property type="term" value="C:plasma membrane"/>
    <property type="evidence" value="ECO:0007669"/>
    <property type="project" value="UniProtKB-SubCell"/>
</dbReference>
<gene>
    <name evidence="8" type="ORF">AB5J51_13960</name>
</gene>
<dbReference type="PROSITE" id="PS50850">
    <property type="entry name" value="MFS"/>
    <property type="match status" value="1"/>
</dbReference>
<dbReference type="GO" id="GO:0022857">
    <property type="term" value="F:transmembrane transporter activity"/>
    <property type="evidence" value="ECO:0007669"/>
    <property type="project" value="InterPro"/>
</dbReference>
<keyword evidence="5 6" id="KW-0472">Membrane</keyword>
<evidence type="ECO:0000256" key="5">
    <source>
        <dbReference type="ARBA" id="ARBA00023136"/>
    </source>
</evidence>
<protein>
    <submittedName>
        <fullName evidence="8">MFS transporter</fullName>
    </submittedName>
</protein>
<feature type="transmembrane region" description="Helical" evidence="6">
    <location>
        <begin position="210"/>
        <end position="232"/>
    </location>
</feature>
<comment type="subcellular location">
    <subcellularLocation>
        <location evidence="1">Cell membrane</location>
        <topology evidence="1">Multi-pass membrane protein</topology>
    </subcellularLocation>
</comment>
<dbReference type="SUPFAM" id="SSF103473">
    <property type="entry name" value="MFS general substrate transporter"/>
    <property type="match status" value="1"/>
</dbReference>
<evidence type="ECO:0000256" key="2">
    <source>
        <dbReference type="ARBA" id="ARBA00022475"/>
    </source>
</evidence>
<dbReference type="InterPro" id="IPR020846">
    <property type="entry name" value="MFS_dom"/>
</dbReference>
<evidence type="ECO:0000256" key="3">
    <source>
        <dbReference type="ARBA" id="ARBA00022692"/>
    </source>
</evidence>
<dbReference type="EMBL" id="CP165727">
    <property type="protein sequence ID" value="XDV63958.1"/>
    <property type="molecule type" value="Genomic_DNA"/>
</dbReference>
<sequence>MTSSIWRLLAGRTFAAFASALIPTTLTLAVVRTGSAADLGLVLASELLPMLLLLPVAGVAADRFPARRVVLAADLVRAAAQGATGALLLAGPVRIPELAALAAVTGAGVAFGNPSARTLVASAVPAGSRLRVNSRLGVATGLAQMAGPAAAGTMMLALGAGWSSLLTGALFAASALTLGGLRTASAPLVRTRAGFTAELRAGWSETRRHPWFLANVLAHGVWHLAAGLLLTLGPLIAVESLGGAATWVVIAQVGTAGMLVGVWAAGRLPVRRPLYGVAVGASAQALPLTALALRLPVAVTATAFFVAMFGLGVLSPLWETEMQRRIPLETLGRVGSFDTLISFAARPLGLAVAAPLAGVTGTAAPLLVAAALSAAANLSVLLLPDVRREPEREPSLALR</sequence>
<feature type="transmembrane region" description="Helical" evidence="6">
    <location>
        <begin position="244"/>
        <end position="266"/>
    </location>
</feature>
<feature type="transmembrane region" description="Helical" evidence="6">
    <location>
        <begin position="39"/>
        <end position="61"/>
    </location>
</feature>
<feature type="transmembrane region" description="Helical" evidence="6">
    <location>
        <begin position="299"/>
        <end position="318"/>
    </location>
</feature>
<dbReference type="PANTHER" id="PTHR23513">
    <property type="entry name" value="INTEGRAL MEMBRANE EFFLUX PROTEIN-RELATED"/>
    <property type="match status" value="1"/>
</dbReference>
<keyword evidence="4 6" id="KW-1133">Transmembrane helix</keyword>
<feature type="domain" description="Major facilitator superfamily (MFS) profile" evidence="7">
    <location>
        <begin position="1"/>
        <end position="388"/>
    </location>
</feature>
<accession>A0AB39Y1I0</accession>
<keyword evidence="2" id="KW-1003">Cell membrane</keyword>
<evidence type="ECO:0000259" key="7">
    <source>
        <dbReference type="PROSITE" id="PS50850"/>
    </source>
</evidence>
<feature type="transmembrane region" description="Helical" evidence="6">
    <location>
        <begin position="363"/>
        <end position="383"/>
    </location>
</feature>
<evidence type="ECO:0000256" key="4">
    <source>
        <dbReference type="ARBA" id="ARBA00022989"/>
    </source>
</evidence>
<evidence type="ECO:0000256" key="1">
    <source>
        <dbReference type="ARBA" id="ARBA00004651"/>
    </source>
</evidence>
<dbReference type="RefSeq" id="WP_369777806.1">
    <property type="nucleotide sequence ID" value="NZ_CP165727.1"/>
</dbReference>
<feature type="transmembrane region" description="Helical" evidence="6">
    <location>
        <begin position="168"/>
        <end position="189"/>
    </location>
</feature>
<dbReference type="PANTHER" id="PTHR23513:SF11">
    <property type="entry name" value="STAPHYLOFERRIN A TRANSPORTER"/>
    <property type="match status" value="1"/>
</dbReference>
<name>A0AB39Y1I0_9ACTN</name>
<evidence type="ECO:0000313" key="8">
    <source>
        <dbReference type="EMBL" id="XDV63958.1"/>
    </source>
</evidence>
<keyword evidence="3 6" id="KW-0812">Transmembrane</keyword>
<dbReference type="InterPro" id="IPR011701">
    <property type="entry name" value="MFS"/>
</dbReference>
<dbReference type="Gene3D" id="1.20.1250.20">
    <property type="entry name" value="MFS general substrate transporter like domains"/>
    <property type="match status" value="1"/>
</dbReference>
<feature type="transmembrane region" description="Helical" evidence="6">
    <location>
        <begin position="136"/>
        <end position="162"/>
    </location>
</feature>
<dbReference type="InterPro" id="IPR036259">
    <property type="entry name" value="MFS_trans_sf"/>
</dbReference>
<dbReference type="Pfam" id="PF07690">
    <property type="entry name" value="MFS_1"/>
    <property type="match status" value="1"/>
</dbReference>
<dbReference type="CDD" id="cd06173">
    <property type="entry name" value="MFS_MefA_like"/>
    <property type="match status" value="1"/>
</dbReference>
<evidence type="ECO:0000256" key="6">
    <source>
        <dbReference type="SAM" id="Phobius"/>
    </source>
</evidence>
<reference evidence="8" key="1">
    <citation type="submission" date="2024-08" db="EMBL/GenBank/DDBJ databases">
        <authorList>
            <person name="Yu S.T."/>
        </authorList>
    </citation>
    <scope>NUCLEOTIDE SEQUENCE</scope>
    <source>
        <strain evidence="8">R33</strain>
    </source>
</reference>
<organism evidence="8">
    <name type="scientific">Streptomyces sp. R33</name>
    <dbReference type="NCBI Taxonomy" id="3238629"/>
    <lineage>
        <taxon>Bacteria</taxon>
        <taxon>Bacillati</taxon>
        <taxon>Actinomycetota</taxon>
        <taxon>Actinomycetes</taxon>
        <taxon>Kitasatosporales</taxon>
        <taxon>Streptomycetaceae</taxon>
        <taxon>Streptomyces</taxon>
    </lineage>
</organism>